<dbReference type="AlphaFoldDB" id="R9HDU2"/>
<dbReference type="PATRIC" id="fig|1235785.3.peg.1200"/>
<dbReference type="Proteomes" id="UP000014207">
    <property type="component" value="Unassembled WGS sequence"/>
</dbReference>
<sequence>MTEVLTNSYFVSISMSLDKWHWGGLFSIFKDDYTKYEQS</sequence>
<dbReference type="HOGENOM" id="CLU_3305222_0_0_10"/>
<organism evidence="1 2">
    <name type="scientific">Bacteroides thetaiotaomicron dnLKV9</name>
    <dbReference type="NCBI Taxonomy" id="1235785"/>
    <lineage>
        <taxon>Bacteria</taxon>
        <taxon>Pseudomonadati</taxon>
        <taxon>Bacteroidota</taxon>
        <taxon>Bacteroidia</taxon>
        <taxon>Bacteroidales</taxon>
        <taxon>Bacteroidaceae</taxon>
        <taxon>Bacteroides</taxon>
    </lineage>
</organism>
<accession>R9HDU2</accession>
<comment type="caution">
    <text evidence="1">The sequence shown here is derived from an EMBL/GenBank/DDBJ whole genome shotgun (WGS) entry which is preliminary data.</text>
</comment>
<evidence type="ECO:0000313" key="1">
    <source>
        <dbReference type="EMBL" id="EOS02084.1"/>
    </source>
</evidence>
<proteinExistence type="predicted"/>
<reference evidence="1 2" key="1">
    <citation type="submission" date="2013-04" db="EMBL/GenBank/DDBJ databases">
        <title>The Genome Sequence of Bacteroides thetaiotaomicron dnLKV9.</title>
        <authorList>
            <consortium name="The Broad Institute Genomics Platform"/>
            <consortium name="The Broad Institute Genome Sequencing Center for Infectious Disease"/>
            <person name="Earl A."/>
            <person name="Xavier R."/>
            <person name="Kuhn K."/>
            <person name="Stappenbeck T."/>
            <person name="Walker B."/>
            <person name="Young S."/>
            <person name="Zeng Q."/>
            <person name="Gargeya S."/>
            <person name="Fitzgerald M."/>
            <person name="Haas B."/>
            <person name="Abouelleil A."/>
            <person name="Allen A.W."/>
            <person name="Alvarado L."/>
            <person name="Arachchi H.M."/>
            <person name="Berlin A.M."/>
            <person name="Chapman S.B."/>
            <person name="Gainer-Dewar J."/>
            <person name="Goldberg J."/>
            <person name="Griggs A."/>
            <person name="Gujja S."/>
            <person name="Hansen M."/>
            <person name="Howarth C."/>
            <person name="Imamovic A."/>
            <person name="Ireland A."/>
            <person name="Larimer J."/>
            <person name="McCowan C."/>
            <person name="Murphy C."/>
            <person name="Pearson M."/>
            <person name="Poon T.W."/>
            <person name="Priest M."/>
            <person name="Roberts A."/>
            <person name="Saif S."/>
            <person name="Shea T."/>
            <person name="Sisk P."/>
            <person name="Sykes S."/>
            <person name="Wortman J."/>
            <person name="Nusbaum C."/>
            <person name="Birren B."/>
        </authorList>
    </citation>
    <scope>NUCLEOTIDE SEQUENCE [LARGE SCALE GENOMIC DNA]</scope>
    <source>
        <strain evidence="2">dnLKV9</strain>
    </source>
</reference>
<evidence type="ECO:0000313" key="2">
    <source>
        <dbReference type="Proteomes" id="UP000014207"/>
    </source>
</evidence>
<name>R9HDU2_BACT4</name>
<gene>
    <name evidence="1" type="ORF">C799_01200</name>
</gene>
<protein>
    <submittedName>
        <fullName evidence="1">Uncharacterized protein</fullName>
    </submittedName>
</protein>
<dbReference type="EMBL" id="ASSM01000006">
    <property type="protein sequence ID" value="EOS02084.1"/>
    <property type="molecule type" value="Genomic_DNA"/>
</dbReference>